<comment type="caution">
    <text evidence="3">The sequence shown here is derived from an EMBL/GenBank/DDBJ whole genome shotgun (WGS) entry which is preliminary data.</text>
</comment>
<name>A0A927GQ82_9BACL</name>
<protein>
    <submittedName>
        <fullName evidence="3">Type III-B CRISPR module RAMP protein Cmr6</fullName>
    </submittedName>
</protein>
<dbReference type="PANTHER" id="PTHR39965">
    <property type="entry name" value="CRISPR SYSTEM CMR SUBUNIT CMR6"/>
    <property type="match status" value="1"/>
</dbReference>
<dbReference type="EMBL" id="JACXIZ010000002">
    <property type="protein sequence ID" value="MBD2843615.1"/>
    <property type="molecule type" value="Genomic_DNA"/>
</dbReference>
<evidence type="ECO:0000259" key="2">
    <source>
        <dbReference type="Pfam" id="PF03787"/>
    </source>
</evidence>
<dbReference type="InterPro" id="IPR010172">
    <property type="entry name" value="CRISPR-assoc_prot_TM1791"/>
</dbReference>
<proteinExistence type="predicted"/>
<evidence type="ECO:0000256" key="1">
    <source>
        <dbReference type="ARBA" id="ARBA00023118"/>
    </source>
</evidence>
<evidence type="ECO:0000313" key="4">
    <source>
        <dbReference type="Proteomes" id="UP000621560"/>
    </source>
</evidence>
<dbReference type="AlphaFoldDB" id="A0A927GQ82"/>
<keyword evidence="4" id="KW-1185">Reference proteome</keyword>
<accession>A0A927GQ82</accession>
<dbReference type="GO" id="GO:0051607">
    <property type="term" value="P:defense response to virus"/>
    <property type="evidence" value="ECO:0007669"/>
    <property type="project" value="UniProtKB-KW"/>
</dbReference>
<evidence type="ECO:0000313" key="3">
    <source>
        <dbReference type="EMBL" id="MBD2843615.1"/>
    </source>
</evidence>
<feature type="domain" description="CRISPR type III-associated protein" evidence="2">
    <location>
        <begin position="119"/>
        <end position="293"/>
    </location>
</feature>
<dbReference type="NCBIfam" id="TIGR01898">
    <property type="entry name" value="cas_TM1791_cmr6"/>
    <property type="match status" value="1"/>
</dbReference>
<dbReference type="Pfam" id="PF03787">
    <property type="entry name" value="RAMPs"/>
    <property type="match status" value="1"/>
</dbReference>
<dbReference type="PANTHER" id="PTHR39965:SF1">
    <property type="entry name" value="CRISPR SYSTEM CMR SUBUNIT CMR6"/>
    <property type="match status" value="1"/>
</dbReference>
<keyword evidence="1" id="KW-0051">Antiviral defense</keyword>
<dbReference type="Proteomes" id="UP000621560">
    <property type="component" value="Unassembled WGS sequence"/>
</dbReference>
<organism evidence="3 4">
    <name type="scientific">Paenibacillus sabuli</name>
    <dbReference type="NCBI Taxonomy" id="2772509"/>
    <lineage>
        <taxon>Bacteria</taxon>
        <taxon>Bacillati</taxon>
        <taxon>Bacillota</taxon>
        <taxon>Bacilli</taxon>
        <taxon>Bacillales</taxon>
        <taxon>Paenibacillaceae</taxon>
        <taxon>Paenibacillus</taxon>
    </lineage>
</organism>
<sequence length="393" mass="45278">MNNERRFELSLKNVPESFHPKDTTRYLKDVRITEKNHLWYHVHYNQDISEKKAKKHEEHKSFEIGKNKRRVNVTSLQNVAKKAALRERRLEKLLQLTEATHYLWTYQFQNQTTILHGLGGGHVSENSLTIHPVYGVPYLPASSVKGVVRRWYIDALLEGREQNLNREEDVKAILGRTLFGTIESQGLLQFYDILLYHGLAITEDILTPHFSDYYTKGMAPADTGNPIPNTFYGVQVKTAKLMLMVNKRKLNAFLGEMELNVENLKDLVSKWVGSAFHELGIGGKTASGYGRFSISTESADNETQISGQAEVKLANMSPDERLLYRMEHLSGSVRDLEDSKKEIYNEVIATKNVQAASQLQNYWMRHNEWIDKKPSKKQLKKCEEIQKLLEVKE</sequence>
<reference evidence="3" key="1">
    <citation type="submission" date="2020-09" db="EMBL/GenBank/DDBJ databases">
        <title>A novel bacterium of genus Paenibacillus, isolated from South China Sea.</title>
        <authorList>
            <person name="Huang H."/>
            <person name="Mo K."/>
            <person name="Hu Y."/>
        </authorList>
    </citation>
    <scope>NUCLEOTIDE SEQUENCE</scope>
    <source>
        <strain evidence="3">IB182496</strain>
    </source>
</reference>
<dbReference type="RefSeq" id="WP_190913595.1">
    <property type="nucleotide sequence ID" value="NZ_JACXIZ010000002.1"/>
</dbReference>
<gene>
    <name evidence="3" type="primary">cmr6</name>
    <name evidence="3" type="ORF">IDH44_00300</name>
</gene>
<dbReference type="InterPro" id="IPR005537">
    <property type="entry name" value="RAMP_III_fam"/>
</dbReference>